<protein>
    <submittedName>
        <fullName evidence="2">Uncharacterized protein</fullName>
    </submittedName>
</protein>
<keyword evidence="4" id="KW-1185">Reference proteome</keyword>
<feature type="region of interest" description="Disordered" evidence="1">
    <location>
        <begin position="79"/>
        <end position="99"/>
    </location>
</feature>
<proteinExistence type="predicted"/>
<dbReference type="AlphaFoldDB" id="A0A9P1C410"/>
<evidence type="ECO:0000313" key="2">
    <source>
        <dbReference type="EMBL" id="CAI3984675.1"/>
    </source>
</evidence>
<name>A0A9P1C410_9DINO</name>
<dbReference type="Proteomes" id="UP001152797">
    <property type="component" value="Unassembled WGS sequence"/>
</dbReference>
<dbReference type="EMBL" id="CAMXCT020000908">
    <property type="protein sequence ID" value="CAL1138050.1"/>
    <property type="molecule type" value="Genomic_DNA"/>
</dbReference>
<sequence>MLQSSIVALNTAMKVCSFSGAPGAQKALLWLWASAEQLQPTAVTYSYVASALRSQHDSVRLLAGVRQRFLLDIKTISGQTRRPAERKCKRGRERERERN</sequence>
<gene>
    <name evidence="2" type="ORF">C1SCF055_LOCUS12196</name>
</gene>
<comment type="caution">
    <text evidence="2">The sequence shown here is derived from an EMBL/GenBank/DDBJ whole genome shotgun (WGS) entry which is preliminary data.</text>
</comment>
<feature type="compositionally biased region" description="Basic and acidic residues" evidence="1">
    <location>
        <begin position="82"/>
        <end position="99"/>
    </location>
</feature>
<dbReference type="EMBL" id="CAMXCT030000908">
    <property type="protein sequence ID" value="CAL4771987.1"/>
    <property type="molecule type" value="Genomic_DNA"/>
</dbReference>
<evidence type="ECO:0000313" key="3">
    <source>
        <dbReference type="EMBL" id="CAL1138050.1"/>
    </source>
</evidence>
<organism evidence="2">
    <name type="scientific">Cladocopium goreaui</name>
    <dbReference type="NCBI Taxonomy" id="2562237"/>
    <lineage>
        <taxon>Eukaryota</taxon>
        <taxon>Sar</taxon>
        <taxon>Alveolata</taxon>
        <taxon>Dinophyceae</taxon>
        <taxon>Suessiales</taxon>
        <taxon>Symbiodiniaceae</taxon>
        <taxon>Cladocopium</taxon>
    </lineage>
</organism>
<accession>A0A9P1C410</accession>
<reference evidence="3" key="2">
    <citation type="submission" date="2024-04" db="EMBL/GenBank/DDBJ databases">
        <authorList>
            <person name="Chen Y."/>
            <person name="Shah S."/>
            <person name="Dougan E. K."/>
            <person name="Thang M."/>
            <person name="Chan C."/>
        </authorList>
    </citation>
    <scope>NUCLEOTIDE SEQUENCE [LARGE SCALE GENOMIC DNA]</scope>
</reference>
<evidence type="ECO:0000256" key="1">
    <source>
        <dbReference type="SAM" id="MobiDB-lite"/>
    </source>
</evidence>
<reference evidence="2" key="1">
    <citation type="submission" date="2022-10" db="EMBL/GenBank/DDBJ databases">
        <authorList>
            <person name="Chen Y."/>
            <person name="Dougan E. K."/>
            <person name="Chan C."/>
            <person name="Rhodes N."/>
            <person name="Thang M."/>
        </authorList>
    </citation>
    <scope>NUCLEOTIDE SEQUENCE</scope>
</reference>
<dbReference type="EMBL" id="CAMXCT010000908">
    <property type="protein sequence ID" value="CAI3984675.1"/>
    <property type="molecule type" value="Genomic_DNA"/>
</dbReference>
<evidence type="ECO:0000313" key="4">
    <source>
        <dbReference type="Proteomes" id="UP001152797"/>
    </source>
</evidence>